<dbReference type="KEGG" id="wne:PIG85_02065"/>
<sequence>MDLNNIKNQAMNKVREASHNEKLTDSVLDKASQAAKKVTGGKYDDKIDQARGAADNYLGSNEDKQTEQKKEKPKDAPKENKDAQ</sequence>
<feature type="compositionally biased region" description="Polar residues" evidence="1">
    <location>
        <begin position="1"/>
        <end position="11"/>
    </location>
</feature>
<protein>
    <submittedName>
        <fullName evidence="2">Antitoxin</fullName>
    </submittedName>
</protein>
<evidence type="ECO:0000313" key="3">
    <source>
        <dbReference type="Proteomes" id="UP001211044"/>
    </source>
</evidence>
<evidence type="ECO:0000313" key="2">
    <source>
        <dbReference type="EMBL" id="WCE46454.1"/>
    </source>
</evidence>
<dbReference type="AlphaFoldDB" id="A0AB38XQF3"/>
<feature type="compositionally biased region" description="Basic and acidic residues" evidence="1">
    <location>
        <begin position="13"/>
        <end position="28"/>
    </location>
</feature>
<dbReference type="Proteomes" id="UP001211044">
    <property type="component" value="Chromosome"/>
</dbReference>
<name>A0AB38XQF3_9ACTO</name>
<dbReference type="Pfam" id="PF14013">
    <property type="entry name" value="MT0933_antitox"/>
    <property type="match status" value="1"/>
</dbReference>
<gene>
    <name evidence="2" type="ORF">PIG85_02065</name>
</gene>
<feature type="region of interest" description="Disordered" evidence="1">
    <location>
        <begin position="1"/>
        <end position="84"/>
    </location>
</feature>
<proteinExistence type="predicted"/>
<dbReference type="EMBL" id="CP116394">
    <property type="protein sequence ID" value="WCE46454.1"/>
    <property type="molecule type" value="Genomic_DNA"/>
</dbReference>
<evidence type="ECO:0000256" key="1">
    <source>
        <dbReference type="SAM" id="MobiDB-lite"/>
    </source>
</evidence>
<dbReference type="InterPro" id="IPR028037">
    <property type="entry name" value="Antitoxin_Rv0909/MT0933"/>
</dbReference>
<reference evidence="2" key="1">
    <citation type="submission" date="2023-01" db="EMBL/GenBank/DDBJ databases">
        <title>Comparative Genomic Analysis of the Clinically-Derived Winkia Strain NY0527 Provides Evidence into the Taxonomic Reassignment of Winkia neuii and Characterizes Their Virulence Traits.</title>
        <authorList>
            <person name="Cai X."/>
            <person name="Peng Y."/>
            <person name="Li M."/>
            <person name="Qiu Y."/>
            <person name="Wang Y."/>
            <person name="Xu L."/>
            <person name="Hou Q."/>
        </authorList>
    </citation>
    <scope>NUCLEOTIDE SEQUENCE</scope>
    <source>
        <strain evidence="2">NY0527</strain>
    </source>
</reference>
<organism evidence="2 3">
    <name type="scientific">Winkia neuii subsp. anitrata</name>
    <dbReference type="NCBI Taxonomy" id="29318"/>
    <lineage>
        <taxon>Bacteria</taxon>
        <taxon>Bacillati</taxon>
        <taxon>Actinomycetota</taxon>
        <taxon>Actinomycetes</taxon>
        <taxon>Actinomycetales</taxon>
        <taxon>Actinomycetaceae</taxon>
        <taxon>Winkia</taxon>
    </lineage>
</organism>
<dbReference type="RefSeq" id="WP_004806500.1">
    <property type="nucleotide sequence ID" value="NZ_CP116394.1"/>
</dbReference>
<feature type="compositionally biased region" description="Basic and acidic residues" evidence="1">
    <location>
        <begin position="61"/>
        <end position="84"/>
    </location>
</feature>
<accession>A0AB38XQF3</accession>